<feature type="transmembrane region" description="Helical" evidence="1">
    <location>
        <begin position="157"/>
        <end position="181"/>
    </location>
</feature>
<keyword evidence="3" id="KW-1185">Reference proteome</keyword>
<feature type="transmembrane region" description="Helical" evidence="1">
    <location>
        <begin position="78"/>
        <end position="98"/>
    </location>
</feature>
<evidence type="ECO:0000313" key="3">
    <source>
        <dbReference type="Proteomes" id="UP001523262"/>
    </source>
</evidence>
<feature type="transmembrane region" description="Helical" evidence="1">
    <location>
        <begin position="35"/>
        <end position="57"/>
    </location>
</feature>
<feature type="transmembrane region" description="Helical" evidence="1">
    <location>
        <begin position="193"/>
        <end position="214"/>
    </location>
</feature>
<dbReference type="EMBL" id="JAMQCR010000001">
    <property type="protein sequence ID" value="MCM2532071.1"/>
    <property type="molecule type" value="Genomic_DNA"/>
</dbReference>
<gene>
    <name evidence="2" type="ORF">NDK43_06295</name>
</gene>
<organism evidence="2 3">
    <name type="scientific">Neobacillus pocheonensis</name>
    <dbReference type="NCBI Taxonomy" id="363869"/>
    <lineage>
        <taxon>Bacteria</taxon>
        <taxon>Bacillati</taxon>
        <taxon>Bacillota</taxon>
        <taxon>Bacilli</taxon>
        <taxon>Bacillales</taxon>
        <taxon>Bacillaceae</taxon>
        <taxon>Neobacillus</taxon>
    </lineage>
</organism>
<comment type="caution">
    <text evidence="2">The sequence shown here is derived from an EMBL/GenBank/DDBJ whole genome shotgun (WGS) entry which is preliminary data.</text>
</comment>
<accession>A0ABT0W6X3</accession>
<protein>
    <submittedName>
        <fullName evidence="2">Uncharacterized protein</fullName>
    </submittedName>
</protein>
<reference evidence="2 3" key="1">
    <citation type="submission" date="2022-06" db="EMBL/GenBank/DDBJ databases">
        <authorList>
            <person name="Jeon C.O."/>
        </authorList>
    </citation>
    <scope>NUCLEOTIDE SEQUENCE [LARGE SCALE GENOMIC DNA]</scope>
    <source>
        <strain evidence="2 3">KCTC 13943</strain>
    </source>
</reference>
<proteinExistence type="predicted"/>
<name>A0ABT0W6X3_9BACI</name>
<feature type="transmembrane region" description="Helical" evidence="1">
    <location>
        <begin position="12"/>
        <end position="29"/>
    </location>
</feature>
<feature type="transmembrane region" description="Helical" evidence="1">
    <location>
        <begin position="104"/>
        <end position="123"/>
    </location>
</feature>
<feature type="transmembrane region" description="Helical" evidence="1">
    <location>
        <begin position="130"/>
        <end position="151"/>
    </location>
</feature>
<dbReference type="Proteomes" id="UP001523262">
    <property type="component" value="Unassembled WGS sequence"/>
</dbReference>
<keyword evidence="1" id="KW-0472">Membrane</keyword>
<keyword evidence="1" id="KW-0812">Transmembrane</keyword>
<keyword evidence="1" id="KW-1133">Transmembrane helix</keyword>
<evidence type="ECO:0000256" key="1">
    <source>
        <dbReference type="SAM" id="Phobius"/>
    </source>
</evidence>
<sequence length="291" mass="34973">MKKTKRNHIPFIVLLVIHSILLGISFYKGKKRKTLFVLLMSNIGFAYLLEYFVLNIFKAYKYKPKILKKNVFDNNFGAILSQALFLPFTAVFLSVSKYGWKAKWIVGFYFYLVEKVFIWFGVYRHNWWKTIYTLILIPFYFKLSDLWYYYICKKNPIVKFISLFFMIMVSEANLLFILAVLRRVRLGKGRYHSWSEHFIVVPLYSISISVFATWSFRIKNSWDAKLRVLLFAFSLKELLERLGIVKSKFRESQFFILRILMISLYGQFRDWVYGESEKEYEKDIRSTDKIL</sequence>
<evidence type="ECO:0000313" key="2">
    <source>
        <dbReference type="EMBL" id="MCM2532071.1"/>
    </source>
</evidence>